<dbReference type="AlphaFoldDB" id="X0W3T6"/>
<reference evidence="1" key="1">
    <citation type="journal article" date="2014" name="Front. Microbiol.">
        <title>High frequency of phylogenetically diverse reductive dehalogenase-homologous genes in deep subseafloor sedimentary metagenomes.</title>
        <authorList>
            <person name="Kawai M."/>
            <person name="Futagami T."/>
            <person name="Toyoda A."/>
            <person name="Takaki Y."/>
            <person name="Nishi S."/>
            <person name="Hori S."/>
            <person name="Arai W."/>
            <person name="Tsubouchi T."/>
            <person name="Morono Y."/>
            <person name="Uchiyama I."/>
            <person name="Ito T."/>
            <person name="Fujiyama A."/>
            <person name="Inagaki F."/>
            <person name="Takami H."/>
        </authorList>
    </citation>
    <scope>NUCLEOTIDE SEQUENCE</scope>
    <source>
        <strain evidence="1">Expedition CK06-06</strain>
    </source>
</reference>
<name>X0W3T6_9ZZZZ</name>
<dbReference type="InterPro" id="IPR036676">
    <property type="entry name" value="PurM-like_C_sf"/>
</dbReference>
<accession>X0W3T6</accession>
<comment type="caution">
    <text evidence="1">The sequence shown here is derived from an EMBL/GenBank/DDBJ whole genome shotgun (WGS) entry which is preliminary data.</text>
</comment>
<proteinExistence type="predicted"/>
<evidence type="ECO:0008006" key="2">
    <source>
        <dbReference type="Google" id="ProtNLM"/>
    </source>
</evidence>
<dbReference type="SUPFAM" id="SSF56042">
    <property type="entry name" value="PurM C-terminal domain-like"/>
    <property type="match status" value="1"/>
</dbReference>
<protein>
    <recommendedName>
        <fullName evidence="2">PurM-like C-terminal domain-containing protein</fullName>
    </recommendedName>
</protein>
<dbReference type="Gene3D" id="3.90.650.10">
    <property type="entry name" value="PurM-like C-terminal domain"/>
    <property type="match status" value="1"/>
</dbReference>
<gene>
    <name evidence="1" type="ORF">S01H1_47906</name>
</gene>
<sequence length="46" mass="4624">SGGLLISLAPDAAGLLIDKLKEADIQNTAIIGEVVAKPPAGVLIEE</sequence>
<dbReference type="EMBL" id="BARS01030732">
    <property type="protein sequence ID" value="GAG25225.1"/>
    <property type="molecule type" value="Genomic_DNA"/>
</dbReference>
<organism evidence="1">
    <name type="scientific">marine sediment metagenome</name>
    <dbReference type="NCBI Taxonomy" id="412755"/>
    <lineage>
        <taxon>unclassified sequences</taxon>
        <taxon>metagenomes</taxon>
        <taxon>ecological metagenomes</taxon>
    </lineage>
</organism>
<feature type="non-terminal residue" evidence="1">
    <location>
        <position position="1"/>
    </location>
</feature>
<evidence type="ECO:0000313" key="1">
    <source>
        <dbReference type="EMBL" id="GAG25225.1"/>
    </source>
</evidence>